<gene>
    <name evidence="4" type="ORF">GMARGA_LOCUS16935</name>
</gene>
<dbReference type="PANTHER" id="PTHR43775">
    <property type="entry name" value="FATTY ACID SYNTHASE"/>
    <property type="match status" value="1"/>
</dbReference>
<keyword evidence="3" id="KW-0812">Transmembrane</keyword>
<evidence type="ECO:0000256" key="2">
    <source>
        <dbReference type="ARBA" id="ARBA00022553"/>
    </source>
</evidence>
<name>A0ABN7VCC1_GIGMA</name>
<keyword evidence="3" id="KW-0472">Membrane</keyword>
<accession>A0ABN7VCC1</accession>
<dbReference type="SUPFAM" id="SSF52151">
    <property type="entry name" value="FabD/lysophospholipase-like"/>
    <property type="match status" value="1"/>
</dbReference>
<organism evidence="4 5">
    <name type="scientific">Gigaspora margarita</name>
    <dbReference type="NCBI Taxonomy" id="4874"/>
    <lineage>
        <taxon>Eukaryota</taxon>
        <taxon>Fungi</taxon>
        <taxon>Fungi incertae sedis</taxon>
        <taxon>Mucoromycota</taxon>
        <taxon>Glomeromycotina</taxon>
        <taxon>Glomeromycetes</taxon>
        <taxon>Diversisporales</taxon>
        <taxon>Gigasporaceae</taxon>
        <taxon>Gigaspora</taxon>
    </lineage>
</organism>
<dbReference type="InterPro" id="IPR016035">
    <property type="entry name" value="Acyl_Trfase/lysoPLipase"/>
</dbReference>
<evidence type="ECO:0000256" key="1">
    <source>
        <dbReference type="ARBA" id="ARBA00022450"/>
    </source>
</evidence>
<feature type="transmembrane region" description="Helical" evidence="3">
    <location>
        <begin position="86"/>
        <end position="108"/>
    </location>
</feature>
<proteinExistence type="predicted"/>
<keyword evidence="2" id="KW-0597">Phosphoprotein</keyword>
<dbReference type="Proteomes" id="UP000789901">
    <property type="component" value="Unassembled WGS sequence"/>
</dbReference>
<evidence type="ECO:0000256" key="3">
    <source>
        <dbReference type="SAM" id="Phobius"/>
    </source>
</evidence>
<keyword evidence="5" id="KW-1185">Reference proteome</keyword>
<sequence length="225" mass="25595">MGRAQYEFRNMIIATTISDVLIQLEQTKSAIHSFNFNPSTYLQIINIVPKKFKECVDIIQKYDSIVPDLISYLEKDVYDTTYDPFLGQYVAATLAGIFPLDIALAIVLKRTQIMQKIENGSMLATNLHSKLANNFIKVGKFFLAAINKQNQCIFSGRPKDIEKLAVILETQNYKVKMLNVTYRFHSHLTDSILDEFEIEISSLLIEASKQPTSMIIPFISNATGW</sequence>
<evidence type="ECO:0000313" key="5">
    <source>
        <dbReference type="Proteomes" id="UP000789901"/>
    </source>
</evidence>
<dbReference type="InterPro" id="IPR050091">
    <property type="entry name" value="PKS_NRPS_Biosynth_Enz"/>
</dbReference>
<dbReference type="SUPFAM" id="SSF55048">
    <property type="entry name" value="Probable ACP-binding domain of malonyl-CoA ACP transacylase"/>
    <property type="match status" value="1"/>
</dbReference>
<dbReference type="InterPro" id="IPR016036">
    <property type="entry name" value="Malonyl_transacylase_ACP-bd"/>
</dbReference>
<reference evidence="4 5" key="1">
    <citation type="submission" date="2021-06" db="EMBL/GenBank/DDBJ databases">
        <authorList>
            <person name="Kallberg Y."/>
            <person name="Tangrot J."/>
            <person name="Rosling A."/>
        </authorList>
    </citation>
    <scope>NUCLEOTIDE SEQUENCE [LARGE SCALE GENOMIC DNA]</scope>
    <source>
        <strain evidence="4 5">120-4 pot B 10/14</strain>
    </source>
</reference>
<protein>
    <submittedName>
        <fullName evidence="4">25702_t:CDS:1</fullName>
    </submittedName>
</protein>
<dbReference type="InterPro" id="IPR001227">
    <property type="entry name" value="Ac_transferase_dom_sf"/>
</dbReference>
<comment type="caution">
    <text evidence="4">The sequence shown here is derived from an EMBL/GenBank/DDBJ whole genome shotgun (WGS) entry which is preliminary data.</text>
</comment>
<keyword evidence="3" id="KW-1133">Transmembrane helix</keyword>
<dbReference type="PANTHER" id="PTHR43775:SF37">
    <property type="entry name" value="SI:DKEY-61P9.11"/>
    <property type="match status" value="1"/>
</dbReference>
<dbReference type="Gene3D" id="3.40.366.10">
    <property type="entry name" value="Malonyl-Coenzyme A Acyl Carrier Protein, domain 2"/>
    <property type="match status" value="1"/>
</dbReference>
<dbReference type="EMBL" id="CAJVQB010012522">
    <property type="protein sequence ID" value="CAG8756148.1"/>
    <property type="molecule type" value="Genomic_DNA"/>
</dbReference>
<evidence type="ECO:0000313" key="4">
    <source>
        <dbReference type="EMBL" id="CAG8756148.1"/>
    </source>
</evidence>
<keyword evidence="1" id="KW-0596">Phosphopantetheine</keyword>